<organism evidence="1 2">
    <name type="scientific">Coniosporium uncinatum</name>
    <dbReference type="NCBI Taxonomy" id="93489"/>
    <lineage>
        <taxon>Eukaryota</taxon>
        <taxon>Fungi</taxon>
        <taxon>Dikarya</taxon>
        <taxon>Ascomycota</taxon>
        <taxon>Pezizomycotina</taxon>
        <taxon>Dothideomycetes</taxon>
        <taxon>Dothideomycetes incertae sedis</taxon>
        <taxon>Coniosporium</taxon>
    </lineage>
</organism>
<gene>
    <name evidence="1" type="ORF">LTS18_003843</name>
</gene>
<accession>A0ACC3DTE2</accession>
<comment type="caution">
    <text evidence="1">The sequence shown here is derived from an EMBL/GenBank/DDBJ whole genome shotgun (WGS) entry which is preliminary data.</text>
</comment>
<reference evidence="1" key="1">
    <citation type="submission" date="2024-09" db="EMBL/GenBank/DDBJ databases">
        <title>Black Yeasts Isolated from many extreme environments.</title>
        <authorList>
            <person name="Coleine C."/>
            <person name="Stajich J.E."/>
            <person name="Selbmann L."/>
        </authorList>
    </citation>
    <scope>NUCLEOTIDE SEQUENCE</scope>
    <source>
        <strain evidence="1">CCFEE 5737</strain>
    </source>
</reference>
<name>A0ACC3DTE2_9PEZI</name>
<evidence type="ECO:0000313" key="2">
    <source>
        <dbReference type="Proteomes" id="UP001186974"/>
    </source>
</evidence>
<dbReference type="Proteomes" id="UP001186974">
    <property type="component" value="Unassembled WGS sequence"/>
</dbReference>
<dbReference type="EMBL" id="JAWDJW010000904">
    <property type="protein sequence ID" value="KAK3079815.1"/>
    <property type="molecule type" value="Genomic_DNA"/>
</dbReference>
<keyword evidence="2" id="KW-1185">Reference proteome</keyword>
<sequence length="394" mass="43352">MVSSLSPTSSLSQLSDHLGRLFRVVSSQPPTISLSQPLDTSSNTTSPYHLEGHHSSTNVQEIIRAIYQTLTSSRAYGFYGEVIARQVNIPVSTSKKQPLSNSLRYPGVSHVVPDFQAQKELSTMRNSEGIEVFVKSVKRDEAYEEYAIPDAGDQTDPDKVERYIEAVTGEQFAVVVRIPADFKYYAAEGVRIKVDRGKSDRYRFRKKPLARDRNGIDLRSKRTLPIYQMQLYLQRLGLAPFTAAIDETTKPAAQDASSTSAQTSAEDPQTSAQLTAEPAVAATPPTPATVPLSTVKREPETDAPGSAGEQRPVKRARPAPPTGFVDLTLDETEDAQSIKPEPLHSVDSVAVTPPTEAQTPAPPTRNSEEDLEGELKRIELQRQRIVNEERKLGD</sequence>
<proteinExistence type="predicted"/>
<protein>
    <submittedName>
        <fullName evidence="1">Uncharacterized protein</fullName>
    </submittedName>
</protein>
<evidence type="ECO:0000313" key="1">
    <source>
        <dbReference type="EMBL" id="KAK3079815.1"/>
    </source>
</evidence>